<dbReference type="EMBL" id="BQNB010018170">
    <property type="protein sequence ID" value="GJT71476.1"/>
    <property type="molecule type" value="Genomic_DNA"/>
</dbReference>
<evidence type="ECO:0000313" key="2">
    <source>
        <dbReference type="Proteomes" id="UP001151760"/>
    </source>
</evidence>
<gene>
    <name evidence="1" type="ORF">Tco_1030762</name>
</gene>
<comment type="caution">
    <text evidence="1">The sequence shown here is derived from an EMBL/GenBank/DDBJ whole genome shotgun (WGS) entry which is preliminary data.</text>
</comment>
<dbReference type="Proteomes" id="UP001151760">
    <property type="component" value="Unassembled WGS sequence"/>
</dbReference>
<sequence>MPLAYHTSISANPDPTISLAFIEANYKVLESLLRERTRQMRNEGLRIEFEYYSKEYEEEIEMEPRPVGSGLWATLGYLSHAQGGNSSLEGTSTYYPYGGFSPQAPMSNHVPAHNGFMYPSNDPPNSYSFYTQPINPLPNAPAYLNHGPTGLFIDFTGYMTLFVRWIENYPLPDGLKMPSHVVS</sequence>
<accession>A0ABQ5G749</accession>
<name>A0ABQ5G749_9ASTR</name>
<proteinExistence type="predicted"/>
<reference evidence="1" key="2">
    <citation type="submission" date="2022-01" db="EMBL/GenBank/DDBJ databases">
        <authorList>
            <person name="Yamashiro T."/>
            <person name="Shiraishi A."/>
            <person name="Satake H."/>
            <person name="Nakayama K."/>
        </authorList>
    </citation>
    <scope>NUCLEOTIDE SEQUENCE</scope>
</reference>
<protein>
    <submittedName>
        <fullName evidence="1">Uncharacterized protein</fullName>
    </submittedName>
</protein>
<reference evidence="1" key="1">
    <citation type="journal article" date="2022" name="Int. J. Mol. Sci.">
        <title>Draft Genome of Tanacetum Coccineum: Genomic Comparison of Closely Related Tanacetum-Family Plants.</title>
        <authorList>
            <person name="Yamashiro T."/>
            <person name="Shiraishi A."/>
            <person name="Nakayama K."/>
            <person name="Satake H."/>
        </authorList>
    </citation>
    <scope>NUCLEOTIDE SEQUENCE</scope>
</reference>
<evidence type="ECO:0000313" key="1">
    <source>
        <dbReference type="EMBL" id="GJT71476.1"/>
    </source>
</evidence>
<organism evidence="1 2">
    <name type="scientific">Tanacetum coccineum</name>
    <dbReference type="NCBI Taxonomy" id="301880"/>
    <lineage>
        <taxon>Eukaryota</taxon>
        <taxon>Viridiplantae</taxon>
        <taxon>Streptophyta</taxon>
        <taxon>Embryophyta</taxon>
        <taxon>Tracheophyta</taxon>
        <taxon>Spermatophyta</taxon>
        <taxon>Magnoliopsida</taxon>
        <taxon>eudicotyledons</taxon>
        <taxon>Gunneridae</taxon>
        <taxon>Pentapetalae</taxon>
        <taxon>asterids</taxon>
        <taxon>campanulids</taxon>
        <taxon>Asterales</taxon>
        <taxon>Asteraceae</taxon>
        <taxon>Asteroideae</taxon>
        <taxon>Anthemideae</taxon>
        <taxon>Anthemidinae</taxon>
        <taxon>Tanacetum</taxon>
    </lineage>
</organism>
<keyword evidence="2" id="KW-1185">Reference proteome</keyword>